<dbReference type="AlphaFoldDB" id="A0AAN9K754"/>
<gene>
    <name evidence="1" type="ORF">RJT34_09647</name>
</gene>
<organism evidence="1 2">
    <name type="scientific">Clitoria ternatea</name>
    <name type="common">Butterfly pea</name>
    <dbReference type="NCBI Taxonomy" id="43366"/>
    <lineage>
        <taxon>Eukaryota</taxon>
        <taxon>Viridiplantae</taxon>
        <taxon>Streptophyta</taxon>
        <taxon>Embryophyta</taxon>
        <taxon>Tracheophyta</taxon>
        <taxon>Spermatophyta</taxon>
        <taxon>Magnoliopsida</taxon>
        <taxon>eudicotyledons</taxon>
        <taxon>Gunneridae</taxon>
        <taxon>Pentapetalae</taxon>
        <taxon>rosids</taxon>
        <taxon>fabids</taxon>
        <taxon>Fabales</taxon>
        <taxon>Fabaceae</taxon>
        <taxon>Papilionoideae</taxon>
        <taxon>50 kb inversion clade</taxon>
        <taxon>NPAAA clade</taxon>
        <taxon>indigoferoid/millettioid clade</taxon>
        <taxon>Phaseoleae</taxon>
        <taxon>Clitoria</taxon>
    </lineage>
</organism>
<reference evidence="1 2" key="1">
    <citation type="submission" date="2024-01" db="EMBL/GenBank/DDBJ databases">
        <title>The genomes of 5 underutilized Papilionoideae crops provide insights into root nodulation and disease resistance.</title>
        <authorList>
            <person name="Yuan L."/>
        </authorList>
    </citation>
    <scope>NUCLEOTIDE SEQUENCE [LARGE SCALE GENOMIC DNA]</scope>
    <source>
        <strain evidence="1">LY-2023</strain>
        <tissue evidence="1">Leaf</tissue>
    </source>
</reference>
<accession>A0AAN9K754</accession>
<name>A0AAN9K754_CLITE</name>
<sequence length="175" mass="20034">MNAPFFCIPLPDVFQFVDLRLHNKEYVKRKKETKQCGLCSEGQTVRKKVHLFSSATTVRHELSTTLLLNLPRTHADVAQSNFPTSPTGHTHWHHSPSRKRQQNSVVSYMLFPIAPPFHAFYFPGKYPSRFSHAKSTKSLAQDNCPISFWVFYMYQKKTSLSAVGGLLVLHVCILK</sequence>
<dbReference type="Proteomes" id="UP001359559">
    <property type="component" value="Unassembled WGS sequence"/>
</dbReference>
<evidence type="ECO:0000313" key="2">
    <source>
        <dbReference type="Proteomes" id="UP001359559"/>
    </source>
</evidence>
<keyword evidence="2" id="KW-1185">Reference proteome</keyword>
<evidence type="ECO:0000313" key="1">
    <source>
        <dbReference type="EMBL" id="KAK7311474.1"/>
    </source>
</evidence>
<dbReference type="EMBL" id="JAYKXN010000002">
    <property type="protein sequence ID" value="KAK7311474.1"/>
    <property type="molecule type" value="Genomic_DNA"/>
</dbReference>
<comment type="caution">
    <text evidence="1">The sequence shown here is derived from an EMBL/GenBank/DDBJ whole genome shotgun (WGS) entry which is preliminary data.</text>
</comment>
<proteinExistence type="predicted"/>
<protein>
    <submittedName>
        <fullName evidence="1">Uncharacterized protein</fullName>
    </submittedName>
</protein>